<protein>
    <submittedName>
        <fullName evidence="2">Putative keratin-associated protein 5-10-like</fullName>
    </submittedName>
</protein>
<name>A0A8J5JBJ7_HOMAM</name>
<feature type="transmembrane region" description="Helical" evidence="1">
    <location>
        <begin position="282"/>
        <end position="302"/>
    </location>
</feature>
<feature type="transmembrane region" description="Helical" evidence="1">
    <location>
        <begin position="251"/>
        <end position="270"/>
    </location>
</feature>
<accession>A0A8J5JBJ7</accession>
<keyword evidence="1" id="KW-0812">Transmembrane</keyword>
<keyword evidence="3" id="KW-1185">Reference proteome</keyword>
<dbReference type="Proteomes" id="UP000747542">
    <property type="component" value="Unassembled WGS sequence"/>
</dbReference>
<sequence length="323" mass="36653">MVHLECINARMVHLECINARMVHLECINARMVQLECINARMVHLECINARMVHLGVSTCTYGSPGMYQRTYGSPGIMSTHVWFTWVYQRTYGSPMECINTYGSPYQHTYGSPGVYQHTYGSPGMCINARMVHLGINTHMVHLECIVWNTYGSPGVYQHLHMVHLECINARMVHLECINARMVHLECINARMVHLECINARQDLISSPLHLGNLTSGRAFEKSTPRLVHDSIIKQPSTADARGMATETNLHSLLFLLLLVAGLSYMAYLVLLLTEDRWTGWVLLYPFAFVAFMVLGICCINTWEQKFPYSDDAAEQGVKLLQEV</sequence>
<organism evidence="2 3">
    <name type="scientific">Homarus americanus</name>
    <name type="common">American lobster</name>
    <dbReference type="NCBI Taxonomy" id="6706"/>
    <lineage>
        <taxon>Eukaryota</taxon>
        <taxon>Metazoa</taxon>
        <taxon>Ecdysozoa</taxon>
        <taxon>Arthropoda</taxon>
        <taxon>Crustacea</taxon>
        <taxon>Multicrustacea</taxon>
        <taxon>Malacostraca</taxon>
        <taxon>Eumalacostraca</taxon>
        <taxon>Eucarida</taxon>
        <taxon>Decapoda</taxon>
        <taxon>Pleocyemata</taxon>
        <taxon>Astacidea</taxon>
        <taxon>Nephropoidea</taxon>
        <taxon>Nephropidae</taxon>
        <taxon>Homarus</taxon>
    </lineage>
</organism>
<evidence type="ECO:0000313" key="2">
    <source>
        <dbReference type="EMBL" id="KAG7155085.1"/>
    </source>
</evidence>
<reference evidence="2" key="1">
    <citation type="journal article" date="2021" name="Sci. Adv.">
        <title>The American lobster genome reveals insights on longevity, neural, and immune adaptations.</title>
        <authorList>
            <person name="Polinski J.M."/>
            <person name="Zimin A.V."/>
            <person name="Clark K.F."/>
            <person name="Kohn A.B."/>
            <person name="Sadowski N."/>
            <person name="Timp W."/>
            <person name="Ptitsyn A."/>
            <person name="Khanna P."/>
            <person name="Romanova D.Y."/>
            <person name="Williams P."/>
            <person name="Greenwood S.J."/>
            <person name="Moroz L.L."/>
            <person name="Walt D.R."/>
            <person name="Bodnar A.G."/>
        </authorList>
    </citation>
    <scope>NUCLEOTIDE SEQUENCE</scope>
    <source>
        <strain evidence="2">GMGI-L3</strain>
    </source>
</reference>
<proteinExistence type="predicted"/>
<evidence type="ECO:0000256" key="1">
    <source>
        <dbReference type="SAM" id="Phobius"/>
    </source>
</evidence>
<gene>
    <name evidence="2" type="ORF">Hamer_G015692</name>
</gene>
<evidence type="ECO:0000313" key="3">
    <source>
        <dbReference type="Proteomes" id="UP000747542"/>
    </source>
</evidence>
<dbReference type="EMBL" id="JAHLQT010043233">
    <property type="protein sequence ID" value="KAG7155085.1"/>
    <property type="molecule type" value="Genomic_DNA"/>
</dbReference>
<comment type="caution">
    <text evidence="2">The sequence shown here is derived from an EMBL/GenBank/DDBJ whole genome shotgun (WGS) entry which is preliminary data.</text>
</comment>
<dbReference type="AlphaFoldDB" id="A0A8J5JBJ7"/>
<keyword evidence="1" id="KW-1133">Transmembrane helix</keyword>
<keyword evidence="1" id="KW-0472">Membrane</keyword>